<dbReference type="Proteomes" id="UP000315471">
    <property type="component" value="Unassembled WGS sequence"/>
</dbReference>
<dbReference type="OrthoDB" id="9792525at2"/>
<accession>A0A5C6DYJ8</accession>
<dbReference type="PANTHER" id="PTHR37466">
    <property type="entry name" value="SLR1628 PROTEIN"/>
    <property type="match status" value="1"/>
</dbReference>
<protein>
    <recommendedName>
        <fullName evidence="3">DUF2237 domain-containing protein</fullName>
    </recommendedName>
</protein>
<keyword evidence="2" id="KW-1185">Reference proteome</keyword>
<evidence type="ECO:0000313" key="2">
    <source>
        <dbReference type="Proteomes" id="UP000315471"/>
    </source>
</evidence>
<dbReference type="PANTHER" id="PTHR37466:SF1">
    <property type="entry name" value="SLR1628 PROTEIN"/>
    <property type="match status" value="1"/>
</dbReference>
<dbReference type="InterPro" id="IPR018714">
    <property type="entry name" value="DUF2237"/>
</dbReference>
<sequence>MGAKNVLGTELESCSTDPMTGFYRDGCCNTGASDAGLHVVCAQMTADFLQFSKSRGNDLSTPNPIFQFPGLKPGDRWCLCAARWKEAYDAEMAPAVVLESTHISALEFASLEELQEHAVSK</sequence>
<dbReference type="Gene3D" id="3.30.56.110">
    <property type="entry name" value="Protein of unknown function DUF2237"/>
    <property type="match status" value="1"/>
</dbReference>
<dbReference type="RefSeq" id="WP_146600315.1">
    <property type="nucleotide sequence ID" value="NZ_SJPY01000004.1"/>
</dbReference>
<gene>
    <name evidence="1" type="ORF">Q31b_29640</name>
</gene>
<comment type="caution">
    <text evidence="1">The sequence shown here is derived from an EMBL/GenBank/DDBJ whole genome shotgun (WGS) entry which is preliminary data.</text>
</comment>
<organism evidence="1 2">
    <name type="scientific">Novipirellula aureliae</name>
    <dbReference type="NCBI Taxonomy" id="2527966"/>
    <lineage>
        <taxon>Bacteria</taxon>
        <taxon>Pseudomonadati</taxon>
        <taxon>Planctomycetota</taxon>
        <taxon>Planctomycetia</taxon>
        <taxon>Pirellulales</taxon>
        <taxon>Pirellulaceae</taxon>
        <taxon>Novipirellula</taxon>
    </lineage>
</organism>
<proteinExistence type="predicted"/>
<dbReference type="Pfam" id="PF09996">
    <property type="entry name" value="DUF2237"/>
    <property type="match status" value="1"/>
</dbReference>
<dbReference type="AlphaFoldDB" id="A0A5C6DYJ8"/>
<reference evidence="1 2" key="1">
    <citation type="submission" date="2019-02" db="EMBL/GenBank/DDBJ databases">
        <title>Deep-cultivation of Planctomycetes and their phenomic and genomic characterization uncovers novel biology.</title>
        <authorList>
            <person name="Wiegand S."/>
            <person name="Jogler M."/>
            <person name="Boedeker C."/>
            <person name="Pinto D."/>
            <person name="Vollmers J."/>
            <person name="Rivas-Marin E."/>
            <person name="Kohn T."/>
            <person name="Peeters S.H."/>
            <person name="Heuer A."/>
            <person name="Rast P."/>
            <person name="Oberbeckmann S."/>
            <person name="Bunk B."/>
            <person name="Jeske O."/>
            <person name="Meyerdierks A."/>
            <person name="Storesund J.E."/>
            <person name="Kallscheuer N."/>
            <person name="Luecker S."/>
            <person name="Lage O.M."/>
            <person name="Pohl T."/>
            <person name="Merkel B.J."/>
            <person name="Hornburger P."/>
            <person name="Mueller R.-W."/>
            <person name="Bruemmer F."/>
            <person name="Labrenz M."/>
            <person name="Spormann A.M."/>
            <person name="Op Den Camp H."/>
            <person name="Overmann J."/>
            <person name="Amann R."/>
            <person name="Jetten M.S.M."/>
            <person name="Mascher T."/>
            <person name="Medema M.H."/>
            <person name="Devos D.P."/>
            <person name="Kaster A.-K."/>
            <person name="Ovreas L."/>
            <person name="Rohde M."/>
            <person name="Galperin M.Y."/>
            <person name="Jogler C."/>
        </authorList>
    </citation>
    <scope>NUCLEOTIDE SEQUENCE [LARGE SCALE GENOMIC DNA]</scope>
    <source>
        <strain evidence="1 2">Q31b</strain>
    </source>
</reference>
<evidence type="ECO:0008006" key="3">
    <source>
        <dbReference type="Google" id="ProtNLM"/>
    </source>
</evidence>
<dbReference type="EMBL" id="SJPY01000004">
    <property type="protein sequence ID" value="TWU41515.1"/>
    <property type="molecule type" value="Genomic_DNA"/>
</dbReference>
<name>A0A5C6DYJ8_9BACT</name>
<evidence type="ECO:0000313" key="1">
    <source>
        <dbReference type="EMBL" id="TWU41515.1"/>
    </source>
</evidence>